<dbReference type="PRINTS" id="PR00035">
    <property type="entry name" value="HTHGNTR"/>
</dbReference>
<dbReference type="PANTHER" id="PTHR46577:SF1">
    <property type="entry name" value="HTH-TYPE TRANSCRIPTIONAL REGULATORY PROTEIN GABR"/>
    <property type="match status" value="1"/>
</dbReference>
<sequence>MADMGTVQSAGTPPAAVQDPSTNAPSGVPLGSRQLAALLPDLTGPAAGDRPAYRGLAQAIRALVLDGRISLRVKLPAERELATTLGLSRATVTAAYDLLRESGYARSRRGSGTWTVLPEGHRHTGLDRLSRPESAIDLSNAVGGLPADVLTDALAEIAPLMAQHANTPGYHPYGLPELRAAVADRYTRRGLRTRPDQILITSGALQALGLAVGMLCGPGDRVLVENPTYTNALDSIRRARLRTVPVAVSDDGWDMEIIEATLRQAVPRLAYMIPDFHNPTGNLMPPGQRAELIRATQRSSTWLVADETITDLAIDVPPPAPFASHAARGGADHVITIGSMSKSHWGGLRIGWLRATPRLVTELAGLRVSMDMAGSVIDQLVALPLLRRMDELVAARVVEARERRAALVAALVRDIPEWSWRLPPGGLSLWVDLGEPVATALAERAAGYGVRIEGGSRFGAEPGTFEHRLRLPFTLPGGTLDEAVQRVALALNDTAGRPLASAVSRPHWMA</sequence>
<dbReference type="Gene3D" id="3.40.640.10">
    <property type="entry name" value="Type I PLP-dependent aspartate aminotransferase-like (Major domain)"/>
    <property type="match status" value="1"/>
</dbReference>
<feature type="region of interest" description="Disordered" evidence="6">
    <location>
        <begin position="1"/>
        <end position="29"/>
    </location>
</feature>
<dbReference type="InterPro" id="IPR000524">
    <property type="entry name" value="Tscrpt_reg_HTH_GntR"/>
</dbReference>
<dbReference type="SMART" id="SM00345">
    <property type="entry name" value="HTH_GNTR"/>
    <property type="match status" value="1"/>
</dbReference>
<dbReference type="CDD" id="cd07377">
    <property type="entry name" value="WHTH_GntR"/>
    <property type="match status" value="1"/>
</dbReference>
<dbReference type="Pfam" id="PF00155">
    <property type="entry name" value="Aminotran_1_2"/>
    <property type="match status" value="1"/>
</dbReference>
<dbReference type="InterPro" id="IPR036390">
    <property type="entry name" value="WH_DNA-bd_sf"/>
</dbReference>
<keyword evidence="9" id="KW-1185">Reference proteome</keyword>
<dbReference type="GO" id="GO:0008483">
    <property type="term" value="F:transaminase activity"/>
    <property type="evidence" value="ECO:0007669"/>
    <property type="project" value="UniProtKB-KW"/>
</dbReference>
<dbReference type="EMBL" id="JBITYG010000013">
    <property type="protein sequence ID" value="MFI9105702.1"/>
    <property type="molecule type" value="Genomic_DNA"/>
</dbReference>
<keyword evidence="3" id="KW-0805">Transcription regulation</keyword>
<dbReference type="Proteomes" id="UP001614394">
    <property type="component" value="Unassembled WGS sequence"/>
</dbReference>
<gene>
    <name evidence="8" type="ORF">ACIGXA_34875</name>
</gene>
<dbReference type="PANTHER" id="PTHR46577">
    <property type="entry name" value="HTH-TYPE TRANSCRIPTIONAL REGULATORY PROTEIN GABR"/>
    <property type="match status" value="1"/>
</dbReference>
<keyword evidence="8" id="KW-0808">Transferase</keyword>
<evidence type="ECO:0000256" key="5">
    <source>
        <dbReference type="ARBA" id="ARBA00023163"/>
    </source>
</evidence>
<keyword evidence="2" id="KW-0663">Pyridoxal phosphate</keyword>
<dbReference type="CDD" id="cd00609">
    <property type="entry name" value="AAT_like"/>
    <property type="match status" value="1"/>
</dbReference>
<evidence type="ECO:0000256" key="6">
    <source>
        <dbReference type="SAM" id="MobiDB-lite"/>
    </source>
</evidence>
<comment type="caution">
    <text evidence="8">The sequence shown here is derived from an EMBL/GenBank/DDBJ whole genome shotgun (WGS) entry which is preliminary data.</text>
</comment>
<protein>
    <submittedName>
        <fullName evidence="8">PLP-dependent aminotransferase family protein</fullName>
    </submittedName>
</protein>
<evidence type="ECO:0000313" key="8">
    <source>
        <dbReference type="EMBL" id="MFI9105702.1"/>
    </source>
</evidence>
<keyword evidence="4" id="KW-0238">DNA-binding</keyword>
<feature type="domain" description="HTH gntR-type" evidence="7">
    <location>
        <begin position="50"/>
        <end position="118"/>
    </location>
</feature>
<dbReference type="InterPro" id="IPR051446">
    <property type="entry name" value="HTH_trans_reg/aminotransferase"/>
</dbReference>
<comment type="similarity">
    <text evidence="1">In the C-terminal section; belongs to the class-I pyridoxal-phosphate-dependent aminotransferase family.</text>
</comment>
<evidence type="ECO:0000256" key="4">
    <source>
        <dbReference type="ARBA" id="ARBA00023125"/>
    </source>
</evidence>
<dbReference type="InterPro" id="IPR036388">
    <property type="entry name" value="WH-like_DNA-bd_sf"/>
</dbReference>
<evidence type="ECO:0000313" key="9">
    <source>
        <dbReference type="Proteomes" id="UP001614394"/>
    </source>
</evidence>
<dbReference type="Gene3D" id="1.10.10.10">
    <property type="entry name" value="Winged helix-like DNA-binding domain superfamily/Winged helix DNA-binding domain"/>
    <property type="match status" value="1"/>
</dbReference>
<dbReference type="InterPro" id="IPR015422">
    <property type="entry name" value="PyrdxlP-dep_Trfase_small"/>
</dbReference>
<proteinExistence type="inferred from homology"/>
<keyword evidence="5" id="KW-0804">Transcription</keyword>
<evidence type="ECO:0000259" key="7">
    <source>
        <dbReference type="PROSITE" id="PS50949"/>
    </source>
</evidence>
<evidence type="ECO:0000256" key="1">
    <source>
        <dbReference type="ARBA" id="ARBA00005384"/>
    </source>
</evidence>
<organism evidence="8 9">
    <name type="scientific">Streptomyces fildesensis</name>
    <dbReference type="NCBI Taxonomy" id="375757"/>
    <lineage>
        <taxon>Bacteria</taxon>
        <taxon>Bacillati</taxon>
        <taxon>Actinomycetota</taxon>
        <taxon>Actinomycetes</taxon>
        <taxon>Kitasatosporales</taxon>
        <taxon>Streptomycetaceae</taxon>
        <taxon>Streptomyces</taxon>
    </lineage>
</organism>
<accession>A0ABW8CIT1</accession>
<dbReference type="SUPFAM" id="SSF53383">
    <property type="entry name" value="PLP-dependent transferases"/>
    <property type="match status" value="1"/>
</dbReference>
<keyword evidence="8" id="KW-0032">Aminotransferase</keyword>
<evidence type="ECO:0000256" key="2">
    <source>
        <dbReference type="ARBA" id="ARBA00022898"/>
    </source>
</evidence>
<dbReference type="SUPFAM" id="SSF46785">
    <property type="entry name" value="Winged helix' DNA-binding domain"/>
    <property type="match status" value="1"/>
</dbReference>
<dbReference type="PROSITE" id="PS50949">
    <property type="entry name" value="HTH_GNTR"/>
    <property type="match status" value="1"/>
</dbReference>
<feature type="compositionally biased region" description="Polar residues" evidence="6">
    <location>
        <begin position="1"/>
        <end position="11"/>
    </location>
</feature>
<dbReference type="RefSeq" id="WP_399656591.1">
    <property type="nucleotide sequence ID" value="NZ_JBITYG010000013.1"/>
</dbReference>
<dbReference type="InterPro" id="IPR004839">
    <property type="entry name" value="Aminotransferase_I/II_large"/>
</dbReference>
<dbReference type="Pfam" id="PF00392">
    <property type="entry name" value="GntR"/>
    <property type="match status" value="1"/>
</dbReference>
<reference evidence="8 9" key="1">
    <citation type="submission" date="2024-10" db="EMBL/GenBank/DDBJ databases">
        <title>The Natural Products Discovery Center: Release of the First 8490 Sequenced Strains for Exploring Actinobacteria Biosynthetic Diversity.</title>
        <authorList>
            <person name="Kalkreuter E."/>
            <person name="Kautsar S.A."/>
            <person name="Yang D."/>
            <person name="Bader C.D."/>
            <person name="Teijaro C.N."/>
            <person name="Fluegel L."/>
            <person name="Davis C.M."/>
            <person name="Simpson J.R."/>
            <person name="Lauterbach L."/>
            <person name="Steele A.D."/>
            <person name="Gui C."/>
            <person name="Meng S."/>
            <person name="Li G."/>
            <person name="Viehrig K."/>
            <person name="Ye F."/>
            <person name="Su P."/>
            <person name="Kiefer A.F."/>
            <person name="Nichols A."/>
            <person name="Cepeda A.J."/>
            <person name="Yan W."/>
            <person name="Fan B."/>
            <person name="Jiang Y."/>
            <person name="Adhikari A."/>
            <person name="Zheng C.-J."/>
            <person name="Schuster L."/>
            <person name="Cowan T.M."/>
            <person name="Smanski M.J."/>
            <person name="Chevrette M.G."/>
            <person name="De Carvalho L.P.S."/>
            <person name="Shen B."/>
        </authorList>
    </citation>
    <scope>NUCLEOTIDE SEQUENCE [LARGE SCALE GENOMIC DNA]</scope>
    <source>
        <strain evidence="8 9">NPDC053399</strain>
    </source>
</reference>
<dbReference type="InterPro" id="IPR015424">
    <property type="entry name" value="PyrdxlP-dep_Trfase"/>
</dbReference>
<dbReference type="InterPro" id="IPR015421">
    <property type="entry name" value="PyrdxlP-dep_Trfase_major"/>
</dbReference>
<evidence type="ECO:0000256" key="3">
    <source>
        <dbReference type="ARBA" id="ARBA00023015"/>
    </source>
</evidence>
<dbReference type="Gene3D" id="3.90.1150.10">
    <property type="entry name" value="Aspartate Aminotransferase, domain 1"/>
    <property type="match status" value="1"/>
</dbReference>
<name>A0ABW8CIT1_9ACTN</name>